<dbReference type="Gene3D" id="3.40.50.150">
    <property type="entry name" value="Vaccinia Virus protein VP39"/>
    <property type="match status" value="1"/>
</dbReference>
<dbReference type="Pfam" id="PF02353">
    <property type="entry name" value="CMAS"/>
    <property type="match status" value="1"/>
</dbReference>
<evidence type="ECO:0000256" key="5">
    <source>
        <dbReference type="ARBA" id="ARBA00035674"/>
    </source>
</evidence>
<dbReference type="OrthoDB" id="61390at2759"/>
<sequence length="252" mass="28855">MGYWEETTQTYSEACARLVEKVVTSMQLRRNTRILDVGYGCGDSCFLLADQYNCQVMGVTNESEQWKVSCSRLTTQYPQLEDRIQLIHGSATDIHHLFKDQPLFDHIVSIDSAYHYATRWDFFNAALSQLIPGGSIGLYDLAATQLADSNIILKYACQHILGIPPANLVTMNEYKERMVAMGYKDVHLEALDQDQIFGGLSRFIKQQYQQAARWDVLPPVGNRVFLHITMWLFGLMSRKKWLQPVIVIARKP</sequence>
<evidence type="ECO:0000256" key="7">
    <source>
        <dbReference type="ARBA" id="ARBA00047841"/>
    </source>
</evidence>
<evidence type="ECO:0000256" key="6">
    <source>
        <dbReference type="ARBA" id="ARBA00047619"/>
    </source>
</evidence>
<evidence type="ECO:0000256" key="4">
    <source>
        <dbReference type="ARBA" id="ARBA00022679"/>
    </source>
</evidence>
<gene>
    <name evidence="8" type="ORF">LRAMOSA01639</name>
</gene>
<dbReference type="GO" id="GO:0032259">
    <property type="term" value="P:methylation"/>
    <property type="evidence" value="ECO:0007669"/>
    <property type="project" value="UniProtKB-KW"/>
</dbReference>
<comment type="pathway">
    <text evidence="1">Phospholipid metabolism; phosphatidylcholine biosynthesis.</text>
</comment>
<proteinExistence type="predicted"/>
<comment type="pathway">
    <text evidence="2">Lipid metabolism.</text>
</comment>
<dbReference type="SUPFAM" id="SSF53335">
    <property type="entry name" value="S-adenosyl-L-methionine-dependent methyltransferases"/>
    <property type="match status" value="1"/>
</dbReference>
<accession>A0A077WJX5</accession>
<keyword evidence="3" id="KW-0489">Methyltransferase</keyword>
<evidence type="ECO:0000256" key="2">
    <source>
        <dbReference type="ARBA" id="ARBA00005189"/>
    </source>
</evidence>
<comment type="catalytic activity">
    <reaction evidence="7">
        <text>N-methylethanolamine phosphate + S-adenosyl-L-methionine = N,N-dimethylethanolamine phosphate + S-adenosyl-L-homocysteine + H(+)</text>
        <dbReference type="Rhea" id="RHEA:25321"/>
        <dbReference type="ChEBI" id="CHEBI:15378"/>
        <dbReference type="ChEBI" id="CHEBI:57781"/>
        <dbReference type="ChEBI" id="CHEBI:57856"/>
        <dbReference type="ChEBI" id="CHEBI:58641"/>
        <dbReference type="ChEBI" id="CHEBI:59789"/>
        <dbReference type="EC" id="2.1.1.103"/>
    </reaction>
    <physiologicalReaction direction="left-to-right" evidence="7">
        <dbReference type="Rhea" id="RHEA:25322"/>
    </physiologicalReaction>
</comment>
<dbReference type="PANTHER" id="PTHR44307:SF2">
    <property type="entry name" value="PHOSPHOETHANOLAMINE METHYLTRANSFERASE ISOFORM X1"/>
    <property type="match status" value="1"/>
</dbReference>
<keyword evidence="4" id="KW-0808">Transferase</keyword>
<dbReference type="AlphaFoldDB" id="A0A077WJX5"/>
<evidence type="ECO:0000313" key="8">
    <source>
        <dbReference type="EMBL" id="CDS07690.1"/>
    </source>
</evidence>
<dbReference type="PANTHER" id="PTHR44307">
    <property type="entry name" value="PHOSPHOETHANOLAMINE METHYLTRANSFERASE"/>
    <property type="match status" value="1"/>
</dbReference>
<protein>
    <recommendedName>
        <fullName evidence="5">phosphoethanolamine N-methyltransferase</fullName>
        <ecNumber evidence="5">2.1.1.103</ecNumber>
    </recommendedName>
</protein>
<dbReference type="InterPro" id="IPR029063">
    <property type="entry name" value="SAM-dependent_MTases_sf"/>
</dbReference>
<dbReference type="CDD" id="cd02440">
    <property type="entry name" value="AdoMet_MTases"/>
    <property type="match status" value="1"/>
</dbReference>
<organism evidence="8">
    <name type="scientific">Lichtheimia ramosa</name>
    <dbReference type="NCBI Taxonomy" id="688394"/>
    <lineage>
        <taxon>Eukaryota</taxon>
        <taxon>Fungi</taxon>
        <taxon>Fungi incertae sedis</taxon>
        <taxon>Mucoromycota</taxon>
        <taxon>Mucoromycotina</taxon>
        <taxon>Mucoromycetes</taxon>
        <taxon>Mucorales</taxon>
        <taxon>Lichtheimiaceae</taxon>
        <taxon>Lichtheimia</taxon>
    </lineage>
</organism>
<evidence type="ECO:0000256" key="3">
    <source>
        <dbReference type="ARBA" id="ARBA00022603"/>
    </source>
</evidence>
<comment type="catalytic activity">
    <reaction evidence="6">
        <text>N,N-dimethylethanolamine phosphate + S-adenosyl-L-methionine = phosphocholine + S-adenosyl-L-homocysteine + H(+)</text>
        <dbReference type="Rhea" id="RHEA:25325"/>
        <dbReference type="ChEBI" id="CHEBI:15378"/>
        <dbReference type="ChEBI" id="CHEBI:57856"/>
        <dbReference type="ChEBI" id="CHEBI:58641"/>
        <dbReference type="ChEBI" id="CHEBI:59789"/>
        <dbReference type="ChEBI" id="CHEBI:295975"/>
        <dbReference type="EC" id="2.1.1.103"/>
    </reaction>
    <physiologicalReaction direction="left-to-right" evidence="6">
        <dbReference type="Rhea" id="RHEA:25326"/>
    </physiologicalReaction>
</comment>
<reference evidence="8" key="1">
    <citation type="journal article" date="2014" name="Genome Announc.">
        <title>De novo whole-genome sequence and genome annotation of Lichtheimia ramosa.</title>
        <authorList>
            <person name="Linde J."/>
            <person name="Schwartze V."/>
            <person name="Binder U."/>
            <person name="Lass-Florl C."/>
            <person name="Voigt K."/>
            <person name="Horn F."/>
        </authorList>
    </citation>
    <scope>NUCLEOTIDE SEQUENCE</scope>
    <source>
        <strain evidence="8">JMRC FSU:6197</strain>
    </source>
</reference>
<evidence type="ECO:0000256" key="1">
    <source>
        <dbReference type="ARBA" id="ARBA00004969"/>
    </source>
</evidence>
<dbReference type="GO" id="GO:0000234">
    <property type="term" value="F:phosphoethanolamine N-methyltransferase activity"/>
    <property type="evidence" value="ECO:0007669"/>
    <property type="project" value="UniProtKB-EC"/>
</dbReference>
<name>A0A077WJX5_9FUNG</name>
<dbReference type="EC" id="2.1.1.103" evidence="5"/>
<dbReference type="EMBL" id="LK023324">
    <property type="protein sequence ID" value="CDS07690.1"/>
    <property type="molecule type" value="Genomic_DNA"/>
</dbReference>